<keyword evidence="3" id="KW-1185">Reference proteome</keyword>
<protein>
    <submittedName>
        <fullName evidence="2">Uncharacterized protein</fullName>
    </submittedName>
</protein>
<dbReference type="Proteomes" id="UP001055172">
    <property type="component" value="Unassembled WGS sequence"/>
</dbReference>
<feature type="region of interest" description="Disordered" evidence="1">
    <location>
        <begin position="1"/>
        <end position="52"/>
    </location>
</feature>
<sequence length="101" mass="11689">MTLPGEQLREKNQREQMGKHHNAHFGQPMQPRAFLQHEEVSHPFQQHDEGTEETYAEMCKAVEEQNYDYIGAMLLKAEHMANGFERFGREVPGSYDPTRGA</sequence>
<organism evidence="2 3">
    <name type="scientific">Colletotrichum liriopes</name>
    <dbReference type="NCBI Taxonomy" id="708192"/>
    <lineage>
        <taxon>Eukaryota</taxon>
        <taxon>Fungi</taxon>
        <taxon>Dikarya</taxon>
        <taxon>Ascomycota</taxon>
        <taxon>Pezizomycotina</taxon>
        <taxon>Sordariomycetes</taxon>
        <taxon>Hypocreomycetidae</taxon>
        <taxon>Glomerellales</taxon>
        <taxon>Glomerellaceae</taxon>
        <taxon>Colletotrichum</taxon>
        <taxon>Colletotrichum spaethianum species complex</taxon>
    </lineage>
</organism>
<name>A0AA37GQ54_9PEZI</name>
<evidence type="ECO:0000313" key="3">
    <source>
        <dbReference type="Proteomes" id="UP001055172"/>
    </source>
</evidence>
<gene>
    <name evidence="2" type="ORF">ColLi_07938</name>
</gene>
<feature type="compositionally biased region" description="Basic and acidic residues" evidence="1">
    <location>
        <begin position="7"/>
        <end position="18"/>
    </location>
</feature>
<evidence type="ECO:0000256" key="1">
    <source>
        <dbReference type="SAM" id="MobiDB-lite"/>
    </source>
</evidence>
<dbReference type="AlphaFoldDB" id="A0AA37GQ54"/>
<feature type="compositionally biased region" description="Basic and acidic residues" evidence="1">
    <location>
        <begin position="35"/>
        <end position="49"/>
    </location>
</feature>
<accession>A0AA37GQ54</accession>
<reference evidence="2 3" key="1">
    <citation type="submission" date="2021-07" db="EMBL/GenBank/DDBJ databases">
        <title>Genome data of Colletotrichum spaethianum.</title>
        <authorList>
            <person name="Utami Y.D."/>
            <person name="Hiruma K."/>
        </authorList>
    </citation>
    <scope>NUCLEOTIDE SEQUENCE [LARGE SCALE GENOMIC DNA]</scope>
    <source>
        <strain evidence="2 3">MAFF 242679</strain>
    </source>
</reference>
<dbReference type="EMBL" id="BPPX01000016">
    <property type="protein sequence ID" value="GJC85100.1"/>
    <property type="molecule type" value="Genomic_DNA"/>
</dbReference>
<comment type="caution">
    <text evidence="2">The sequence shown here is derived from an EMBL/GenBank/DDBJ whole genome shotgun (WGS) entry which is preliminary data.</text>
</comment>
<evidence type="ECO:0000313" key="2">
    <source>
        <dbReference type="EMBL" id="GJC85100.1"/>
    </source>
</evidence>
<proteinExistence type="predicted"/>